<keyword evidence="2 11" id="KW-0813">Transport</keyword>
<dbReference type="InterPro" id="IPR036942">
    <property type="entry name" value="Beta-barrel_TonB_sf"/>
</dbReference>
<dbReference type="InterPro" id="IPR039426">
    <property type="entry name" value="TonB-dep_rcpt-like"/>
</dbReference>
<keyword evidence="9 11" id="KW-0472">Membrane</keyword>
<evidence type="ECO:0000256" key="11">
    <source>
        <dbReference type="PROSITE-ProRule" id="PRU01360"/>
    </source>
</evidence>
<keyword evidence="3 11" id="KW-1134">Transmembrane beta strand</keyword>
<dbReference type="InterPro" id="IPR000531">
    <property type="entry name" value="Beta-barrel_TonB"/>
</dbReference>
<sequence length="801" mass="88909">MFHLPSRSGPVPVLVRLGHLGLLLFIGSTCIPVLASRAGMAAPAHRPARKTKSPPASVPSARTTTARTMAAPTSHPPRPAPKAEELAVQGERRPLNFEKEQHRPAAAVYLSPDELITRNVHTVSDLGKVAPGLQIQSSTGGSNTNFRLRGVGLMDFTGNNTPMVMTYVDGVAFPSTVMTGAQFFDLDGISVTPGPQGWDYGQTSVGGNVSIRTADPTSSFHAGFDEEIASYWHDRTALYVSGPLARGLTFRLAGMTQQGGGYTFSRYNGSTLGNADMGALRAKLFWDPDENTHVGLTGRWSQDNSQNVGDYIVGLESPAYASLFVVGRDVNRTGWGASQTWANFIGLPGKDVKPFRDNTAWGVDLNMSRVIGPVRISSLSAYNALYRHEYMDWDSTNLGLQETYQNDNTSTFTQQVGIAASRPARLDWGAGLYYNRNITNENFNYDYIDMPGRGYIGQTRYIQTMNTLNAYAHASYRVTGRFGIDFGITHESDSRRLEDLTSGNWYFNPPRNTMTRFPTSGLLSTQFAGGVTLHYQLQQNWLGYVSVKRGFQPGGFTANSTVSATQLKPYKAPTLWAFELGSKFETGDHRYRLNADFFYYLFKDQVFQGFYVDPSKGYLVLYQNAPDSHMWGIETQFEAHPIPHLTLSQRFAYMRAYFDVMQTVNQTATTAQFARTNIWSPIYQSANGQDQGTPKVTLNGMADYAIPLSKRYDLDIEADYSYSDPYKPTGAYAPDQTQIPAYFIANAGITFRPRSHRWYVSAYSSNIANRHYDITRATGIVEYFAVPAPPRFCGARFGMSW</sequence>
<evidence type="ECO:0000256" key="3">
    <source>
        <dbReference type="ARBA" id="ARBA00022452"/>
    </source>
</evidence>
<dbReference type="RefSeq" id="WP_342627278.1">
    <property type="nucleotide sequence ID" value="NZ_CP152276.1"/>
</dbReference>
<evidence type="ECO:0000256" key="8">
    <source>
        <dbReference type="ARBA" id="ARBA00023077"/>
    </source>
</evidence>
<evidence type="ECO:0000256" key="13">
    <source>
        <dbReference type="SAM" id="MobiDB-lite"/>
    </source>
</evidence>
<keyword evidence="5 11" id="KW-0812">Transmembrane</keyword>
<keyword evidence="8 12" id="KW-0798">TonB box</keyword>
<evidence type="ECO:0000313" key="17">
    <source>
        <dbReference type="Proteomes" id="UP001449795"/>
    </source>
</evidence>
<keyword evidence="17" id="KW-1185">Reference proteome</keyword>
<accession>A0ABZ3D103</accession>
<comment type="similarity">
    <text evidence="11 12">Belongs to the TonB-dependent receptor family.</text>
</comment>
<evidence type="ECO:0000256" key="2">
    <source>
        <dbReference type="ARBA" id="ARBA00022448"/>
    </source>
</evidence>
<feature type="domain" description="TonB-dependent receptor plug" evidence="15">
    <location>
        <begin position="104"/>
        <end position="207"/>
    </location>
</feature>
<reference evidence="16 17" key="1">
    <citation type="submission" date="2024-04" db="EMBL/GenBank/DDBJ databases">
        <title>Complete genome sequence of Nguyenibacter vanlangesis HBCM-1154, a strain capable of nitrogen fixation, IAA production, and phosphorus solubilization isolated from sugarcane soil.</title>
        <authorList>
            <person name="MY HANH P."/>
        </authorList>
    </citation>
    <scope>NUCLEOTIDE SEQUENCE [LARGE SCALE GENOMIC DNA]</scope>
    <source>
        <strain evidence="16 17">HBCM 1154</strain>
    </source>
</reference>
<dbReference type="Proteomes" id="UP001449795">
    <property type="component" value="Chromosome"/>
</dbReference>
<dbReference type="PANTHER" id="PTHR32552">
    <property type="entry name" value="FERRICHROME IRON RECEPTOR-RELATED"/>
    <property type="match status" value="1"/>
</dbReference>
<gene>
    <name evidence="16" type="ORF">AAC691_13500</name>
</gene>
<dbReference type="InterPro" id="IPR012910">
    <property type="entry name" value="Plug_dom"/>
</dbReference>
<dbReference type="Pfam" id="PF07715">
    <property type="entry name" value="Plug"/>
    <property type="match status" value="1"/>
</dbReference>
<evidence type="ECO:0000313" key="16">
    <source>
        <dbReference type="EMBL" id="XAE41320.1"/>
    </source>
</evidence>
<keyword evidence="6" id="KW-0408">Iron</keyword>
<dbReference type="PROSITE" id="PS52016">
    <property type="entry name" value="TONB_DEPENDENT_REC_3"/>
    <property type="match status" value="1"/>
</dbReference>
<dbReference type="Pfam" id="PF00593">
    <property type="entry name" value="TonB_dep_Rec_b-barrel"/>
    <property type="match status" value="1"/>
</dbReference>
<organism evidence="16 17">
    <name type="scientific">Nguyenibacter vanlangensis</name>
    <dbReference type="NCBI Taxonomy" id="1216886"/>
    <lineage>
        <taxon>Bacteria</taxon>
        <taxon>Pseudomonadati</taxon>
        <taxon>Pseudomonadota</taxon>
        <taxon>Alphaproteobacteria</taxon>
        <taxon>Acetobacterales</taxon>
        <taxon>Acetobacteraceae</taxon>
        <taxon>Nguyenibacter</taxon>
    </lineage>
</organism>
<evidence type="ECO:0000259" key="14">
    <source>
        <dbReference type="Pfam" id="PF00593"/>
    </source>
</evidence>
<keyword evidence="4" id="KW-0410">Iron transport</keyword>
<name>A0ABZ3D103_9PROT</name>
<dbReference type="SUPFAM" id="SSF56935">
    <property type="entry name" value="Porins"/>
    <property type="match status" value="1"/>
</dbReference>
<dbReference type="Gene3D" id="2.40.170.20">
    <property type="entry name" value="TonB-dependent receptor, beta-barrel domain"/>
    <property type="match status" value="1"/>
</dbReference>
<keyword evidence="7" id="KW-0406">Ion transport</keyword>
<comment type="subcellular location">
    <subcellularLocation>
        <location evidence="1 11">Cell outer membrane</location>
        <topology evidence="1 11">Multi-pass membrane protein</topology>
    </subcellularLocation>
</comment>
<dbReference type="PANTHER" id="PTHR32552:SF81">
    <property type="entry name" value="TONB-DEPENDENT OUTER MEMBRANE RECEPTOR"/>
    <property type="match status" value="1"/>
</dbReference>
<evidence type="ECO:0000256" key="9">
    <source>
        <dbReference type="ARBA" id="ARBA00023136"/>
    </source>
</evidence>
<keyword evidence="10 11" id="KW-0998">Cell outer membrane</keyword>
<dbReference type="EMBL" id="CP152276">
    <property type="protein sequence ID" value="XAE41320.1"/>
    <property type="molecule type" value="Genomic_DNA"/>
</dbReference>
<proteinExistence type="inferred from homology"/>
<evidence type="ECO:0000256" key="10">
    <source>
        <dbReference type="ARBA" id="ARBA00023237"/>
    </source>
</evidence>
<keyword evidence="16" id="KW-0675">Receptor</keyword>
<evidence type="ECO:0000256" key="6">
    <source>
        <dbReference type="ARBA" id="ARBA00023004"/>
    </source>
</evidence>
<evidence type="ECO:0000256" key="1">
    <source>
        <dbReference type="ARBA" id="ARBA00004571"/>
    </source>
</evidence>
<feature type="region of interest" description="Disordered" evidence="13">
    <location>
        <begin position="44"/>
        <end position="87"/>
    </location>
</feature>
<evidence type="ECO:0000256" key="5">
    <source>
        <dbReference type="ARBA" id="ARBA00022692"/>
    </source>
</evidence>
<feature type="domain" description="TonB-dependent receptor-like beta-barrel" evidence="14">
    <location>
        <begin position="290"/>
        <end position="762"/>
    </location>
</feature>
<protein>
    <submittedName>
        <fullName evidence="16">TonB-dependent receptor</fullName>
    </submittedName>
</protein>
<feature type="compositionally biased region" description="Low complexity" evidence="13">
    <location>
        <begin position="59"/>
        <end position="73"/>
    </location>
</feature>
<evidence type="ECO:0000256" key="12">
    <source>
        <dbReference type="RuleBase" id="RU003357"/>
    </source>
</evidence>
<evidence type="ECO:0000259" key="15">
    <source>
        <dbReference type="Pfam" id="PF07715"/>
    </source>
</evidence>
<evidence type="ECO:0000256" key="7">
    <source>
        <dbReference type="ARBA" id="ARBA00023065"/>
    </source>
</evidence>
<evidence type="ECO:0000256" key="4">
    <source>
        <dbReference type="ARBA" id="ARBA00022496"/>
    </source>
</evidence>